<evidence type="ECO:0000313" key="2">
    <source>
        <dbReference type="Proteomes" id="UP001390339"/>
    </source>
</evidence>
<gene>
    <name evidence="1" type="ORF">PGQ11_012620</name>
</gene>
<dbReference type="EMBL" id="JAPCWZ010000007">
    <property type="protein sequence ID" value="KAK8856708.1"/>
    <property type="molecule type" value="Genomic_DNA"/>
</dbReference>
<organism evidence="1 2">
    <name type="scientific">Apiospora arundinis</name>
    <dbReference type="NCBI Taxonomy" id="335852"/>
    <lineage>
        <taxon>Eukaryota</taxon>
        <taxon>Fungi</taxon>
        <taxon>Dikarya</taxon>
        <taxon>Ascomycota</taxon>
        <taxon>Pezizomycotina</taxon>
        <taxon>Sordariomycetes</taxon>
        <taxon>Xylariomycetidae</taxon>
        <taxon>Amphisphaeriales</taxon>
        <taxon>Apiosporaceae</taxon>
        <taxon>Apiospora</taxon>
    </lineage>
</organism>
<keyword evidence="2" id="KW-1185">Reference proteome</keyword>
<name>A0ABR2I2X2_9PEZI</name>
<sequence>MDPARLKNVKNDKVVHYLNELREQGHSISQIGEELMRHVRSGFLSPHLFRIVLPWSRSPELLVRCLKGEEAAGSRALRSIAIKALGIMLSDPTLWSQVWASLGDTSGLVDLFARSSVEDVKALAGAIAHGSRKMNKPVEQAAAVGNLLRALVPTHYTSEFPSQDQRPIQHHYARMVRAASLGFLDELVQSKDTSNPLSRACNPERLARRHGDWMQQQVVDMLSGRIKDNSNLHEFFKICISRNSGEPTKDPLMTSSMTFCMRILRARLDGTFQDKCWEKTRMDELEVLQIVYGRMAKRSWSSSEKRARPAKEKLHGFAIFAFELAEAKPTLRTSHNMGSMWGTVFSMWKSDLTPRLEELVIKGLRWGTCGSLKSIGQDCYGGMTSPKSELNWKILRLYCLHVPEKGIDMDTAQDLTVFAKQQWPYELFETLLPTVPDKVLKLLKGLLDANPDYSFLSPPIKTHTTGSCNEVSILSIIDLEKQKNFNVDLLLTMLQCDDAEVQKTAAATVDKLRKSSATARDQNNRAQLAKGAAALAIATGNLSLYADTIEWQQRFVRDPLTVKVVFANDIIGTKEGIELLSGITKDLPTGCTLDTLVQRMDAADKILLTLRDSFKTAKAEPSFAEWDWRSVQGLFDLVFMHRYSALKTVPERLGIPEAEVFAVIWDRTMKMVEALGADFLAHIRNSIEYYVHGLPPNSLAFAAKTLLESDIKRRELKDRKQEDRVLESLSYEALLELAKSDNPKLAHELILQTILERPDASSWHRQFLSGGYLRRLSAQDAQDVLFGLARGIGEKLEEQSFVKVGEAEPAKHAPPKSLVKVTTVKHLAQLLDHADFISLEAAVEVLAELFKVATHRDIRIATLQSLCNVLLELTPGPDGTWLGNPLVVKVLDALETVVSAASSINGRSPTDWGAVSESLELPEVTQDNSALLTEVLMRSWDAKKGDELVTAYAERVVWPLWEESITEHRRWVELFLRKHNATVKVNELPDIPTYPNEWNVPLQRYWKKMSFGALETYHDYTVWTFNRPEALRQFIKSLRANTKLRKQPDVVHFLEIYDSNGHYAHTAIVKILESAGLAVAHLRRLTDMVTQQCAAMLEDYESNMDRWRDAMNLHRPPVMANETPELSRGVKSALDVWNGKGRFVLERMVAMVADKREAARKQGKQSPFLPSTRTMRLMLLPFPGVPKDRNVDEVCREYATSLRRTLQSLLEGNHLQWHQIATEFKDISTSIIPHDMSLRVAVHLGQLEASDATTAGHMSAFNLLLFTVTVHLIGDGKKLVVPNANKDESSKRRAAEMVILARGLLGLMDTWRQSEDEVVRDAVLEWSRKEKGVVAAIAKAAGDGLVVSVR</sequence>
<dbReference type="InterPro" id="IPR016024">
    <property type="entry name" value="ARM-type_fold"/>
</dbReference>
<proteinExistence type="predicted"/>
<comment type="caution">
    <text evidence="1">The sequence shown here is derived from an EMBL/GenBank/DDBJ whole genome shotgun (WGS) entry which is preliminary data.</text>
</comment>
<reference evidence="1 2" key="1">
    <citation type="journal article" date="2024" name="IMA Fungus">
        <title>Apiospora arundinis, a panoply of carbohydrate-active enzymes and secondary metabolites.</title>
        <authorList>
            <person name="Sorensen T."/>
            <person name="Petersen C."/>
            <person name="Muurmann A.T."/>
            <person name="Christiansen J.V."/>
            <person name="Brundto M.L."/>
            <person name="Overgaard C.K."/>
            <person name="Boysen A.T."/>
            <person name="Wollenberg R.D."/>
            <person name="Larsen T.O."/>
            <person name="Sorensen J.L."/>
            <person name="Nielsen K.L."/>
            <person name="Sondergaard T.E."/>
        </authorList>
    </citation>
    <scope>NUCLEOTIDE SEQUENCE [LARGE SCALE GENOMIC DNA]</scope>
    <source>
        <strain evidence="1 2">AAU 773</strain>
    </source>
</reference>
<evidence type="ECO:0000313" key="1">
    <source>
        <dbReference type="EMBL" id="KAK8856708.1"/>
    </source>
</evidence>
<accession>A0ABR2I2X2</accession>
<dbReference type="Proteomes" id="UP001390339">
    <property type="component" value="Unassembled WGS sequence"/>
</dbReference>
<dbReference type="SUPFAM" id="SSF48371">
    <property type="entry name" value="ARM repeat"/>
    <property type="match status" value="1"/>
</dbReference>
<protein>
    <submittedName>
        <fullName evidence="1">NmrA-like family domain-containing protein 1</fullName>
    </submittedName>
</protein>